<name>A0A433P998_9FUNG</name>
<dbReference type="Proteomes" id="UP000274822">
    <property type="component" value="Unassembled WGS sequence"/>
</dbReference>
<keyword evidence="2" id="KW-1185">Reference proteome</keyword>
<evidence type="ECO:0000313" key="2">
    <source>
        <dbReference type="Proteomes" id="UP000274822"/>
    </source>
</evidence>
<evidence type="ECO:0000313" key="1">
    <source>
        <dbReference type="EMBL" id="RUS14110.1"/>
    </source>
</evidence>
<comment type="caution">
    <text evidence="1">The sequence shown here is derived from an EMBL/GenBank/DDBJ whole genome shotgun (WGS) entry which is preliminary data.</text>
</comment>
<accession>A0A433P998</accession>
<gene>
    <name evidence="1" type="ORF">BC938DRAFT_477530</name>
</gene>
<evidence type="ECO:0008006" key="3">
    <source>
        <dbReference type="Google" id="ProtNLM"/>
    </source>
</evidence>
<organism evidence="1 2">
    <name type="scientific">Jimgerdemannia flammicorona</name>
    <dbReference type="NCBI Taxonomy" id="994334"/>
    <lineage>
        <taxon>Eukaryota</taxon>
        <taxon>Fungi</taxon>
        <taxon>Fungi incertae sedis</taxon>
        <taxon>Mucoromycota</taxon>
        <taxon>Mucoromycotina</taxon>
        <taxon>Endogonomycetes</taxon>
        <taxon>Endogonales</taxon>
        <taxon>Endogonaceae</taxon>
        <taxon>Jimgerdemannia</taxon>
    </lineage>
</organism>
<reference evidence="1 2" key="1">
    <citation type="journal article" date="2018" name="New Phytol.">
        <title>Phylogenomics of Endogonaceae and evolution of mycorrhizas within Mucoromycota.</title>
        <authorList>
            <person name="Chang Y."/>
            <person name="Desiro A."/>
            <person name="Na H."/>
            <person name="Sandor L."/>
            <person name="Lipzen A."/>
            <person name="Clum A."/>
            <person name="Barry K."/>
            <person name="Grigoriev I.V."/>
            <person name="Martin F.M."/>
            <person name="Stajich J.E."/>
            <person name="Smith M.E."/>
            <person name="Bonito G."/>
            <person name="Spatafora J.W."/>
        </authorList>
    </citation>
    <scope>NUCLEOTIDE SEQUENCE [LARGE SCALE GENOMIC DNA]</scope>
    <source>
        <strain evidence="1 2">AD002</strain>
    </source>
</reference>
<dbReference type="AlphaFoldDB" id="A0A433P998"/>
<sequence>MVCHRRRATAAGMGVWKEEFSPGTPESYEEIVRGCWKVDSKKRWTVVEVCARSVEAKAGVDGAVVSEEAREWMRVRKEGVERPREKGIEKSANRFWG</sequence>
<protein>
    <recommendedName>
        <fullName evidence="3">Serine-threonine/tyrosine-protein kinase catalytic domain-containing protein</fullName>
    </recommendedName>
</protein>
<dbReference type="EMBL" id="RBNJ01028074">
    <property type="protein sequence ID" value="RUS14110.1"/>
    <property type="molecule type" value="Genomic_DNA"/>
</dbReference>
<proteinExistence type="predicted"/>